<keyword evidence="2" id="KW-1185">Reference proteome</keyword>
<proteinExistence type="predicted"/>
<name>A0ABR5SEJ7_9BACT</name>
<accession>A0ABR5SEJ7</accession>
<comment type="caution">
    <text evidence="1">The sequence shown here is derived from an EMBL/GenBank/DDBJ whole genome shotgun (WGS) entry which is preliminary data.</text>
</comment>
<reference evidence="1 2" key="1">
    <citation type="submission" date="2015-11" db="EMBL/GenBank/DDBJ databases">
        <authorList>
            <person name="Lin W."/>
        </authorList>
    </citation>
    <scope>NUCLEOTIDE SEQUENCE [LARGE SCALE GENOMIC DNA]</scope>
    <source>
        <strain evidence="1 2">HCH-1</strain>
    </source>
</reference>
<dbReference type="EMBL" id="LNQR01000080">
    <property type="protein sequence ID" value="KWT83002.1"/>
    <property type="molecule type" value="Genomic_DNA"/>
</dbReference>
<dbReference type="Proteomes" id="UP000060487">
    <property type="component" value="Unassembled WGS sequence"/>
</dbReference>
<protein>
    <submittedName>
        <fullName evidence="1">Uncharacterized protein</fullName>
    </submittedName>
</protein>
<evidence type="ECO:0000313" key="2">
    <source>
        <dbReference type="Proteomes" id="UP000060487"/>
    </source>
</evidence>
<gene>
    <name evidence="1" type="ORF">ASN18_2276</name>
</gene>
<evidence type="ECO:0000313" key="1">
    <source>
        <dbReference type="EMBL" id="KWT83002.1"/>
    </source>
</evidence>
<sequence length="1053" mass="121205">MKDNNMKTEQNTAIRRFDGAATAVTVVRTAPMYSEKQKNFTELIPHPLIPRVSIMWAFLESYLKKTADVFRIYLETHTILEQRIADLKDSFKLQSEGKTVDAELVGSYHIVVNYLVRYTLLDNALTQQQREELFFNLQKVRAQLANAYGTTPAVIAVDKIDRYVVDLMFMLAESVTKAISDMSEKSWMECNTVLVAVLNVYRNRLNRLLEGFHVFINSAELGGATTPSFHAHAMSQRKNTGIACLPDEDDNDSTLLTKKHFERLGQRPLDGQYIREMLEETAVENFITAVVASSSIQVEDTQSDIVSFKKAIGSIAAKFNNGSPYSFTEFLKDFETEEILPQIQKHESLFEDNPNPKILSPRKRVSAFCRMMKTIKAVRRYWDRYSDKVLISPVSEIFASAIMRKIKNRGIEEKLKAVINSTVPEGMTIEFELTDYFSFAESEHIVPAFTFIAEPDVWSLYGRPVLEVAEESLNTHWEKVYYISEAYIRTIGDKGAEAEMLQKLDDLIGVSVILQEMARANIPFERTPNSLLYAGGDWGKKDLAEATQNYLEYFARCFMFARKKKILLLPGLCPRATIIELKEIGGTLKQLTQVTPICLYMPVMELGQFERRFGPFILLREANARFELIGDGQNKFVIQKTGGECRTKGRPVFHRDKREHLYSRPRIDEEPLVEAISEMIKQYVFTKENRGNTVALYFHYYMRDYIIREYGNEPDVSWKKAAEILYSCSEEIYSFDRQVNIDRALQEAFARSNHANMEMTRAYKLITIIKEAREDAIKKMNSVDQRSSKLKRQIEEGDFMATYELIMSTIGKCKDDLRFIPMVQTLDLPDNLQTLEHILYIFTIRLFERKDVTAVGLTKVQRNDLIRDNLNTISFFKLAWIIVEEAFKKVKENLSITCCPNEDPISHFNDIKNSEYLMVELISRIIYKYISESPKRRQDYYSAIKYYYEDHPFFVGLLWHTADELRRKSFQTEEHWKALGAKPKEGHVGLIEKCIIPAGKISQCVVNCEKYGDTMNEVISIIERNLNTERNLSAPAAPLIAKTPSLPSCASHA</sequence>
<organism evidence="1 2">
    <name type="scientific">Candidatus Magnetominusculus xianensis</name>
    <dbReference type="NCBI Taxonomy" id="1748249"/>
    <lineage>
        <taxon>Bacteria</taxon>
        <taxon>Pseudomonadati</taxon>
        <taxon>Nitrospirota</taxon>
        <taxon>Nitrospiria</taxon>
        <taxon>Nitrospirales</taxon>
        <taxon>Nitrospiraceae</taxon>
        <taxon>Candidatus Magnetominusculus</taxon>
    </lineage>
</organism>